<evidence type="ECO:0000313" key="1">
    <source>
        <dbReference type="EMBL" id="MBW90864.1"/>
    </source>
</evidence>
<protein>
    <submittedName>
        <fullName evidence="1">Uncharacterized protein</fullName>
    </submittedName>
</protein>
<organism evidence="1">
    <name type="scientific">Rhizophora mucronata</name>
    <name type="common">Asiatic mangrove</name>
    <dbReference type="NCBI Taxonomy" id="61149"/>
    <lineage>
        <taxon>Eukaryota</taxon>
        <taxon>Viridiplantae</taxon>
        <taxon>Streptophyta</taxon>
        <taxon>Embryophyta</taxon>
        <taxon>Tracheophyta</taxon>
        <taxon>Spermatophyta</taxon>
        <taxon>Magnoliopsida</taxon>
        <taxon>eudicotyledons</taxon>
        <taxon>Gunneridae</taxon>
        <taxon>Pentapetalae</taxon>
        <taxon>rosids</taxon>
        <taxon>fabids</taxon>
        <taxon>Malpighiales</taxon>
        <taxon>Rhizophoraceae</taxon>
        <taxon>Rhizophora</taxon>
    </lineage>
</organism>
<accession>A0A2P2JBK7</accession>
<dbReference type="EMBL" id="GGEC01010381">
    <property type="protein sequence ID" value="MBW90864.1"/>
    <property type="molecule type" value="Transcribed_RNA"/>
</dbReference>
<proteinExistence type="predicted"/>
<sequence>MLIASRESSSPLLPSAFCSGLLRSASIDFSFSAYPYLLQIEAPSPDCNSCAFPFFLLFNIIHLKPAFIFI</sequence>
<name>A0A2P2JBK7_RHIMU</name>
<dbReference type="AlphaFoldDB" id="A0A2P2JBK7"/>
<reference evidence="1" key="1">
    <citation type="submission" date="2018-02" db="EMBL/GenBank/DDBJ databases">
        <title>Rhizophora mucronata_Transcriptome.</title>
        <authorList>
            <person name="Meera S.P."/>
            <person name="Sreeshan A."/>
            <person name="Augustine A."/>
        </authorList>
    </citation>
    <scope>NUCLEOTIDE SEQUENCE</scope>
    <source>
        <tissue evidence="1">Leaf</tissue>
    </source>
</reference>